<dbReference type="PANTHER" id="PTHR12677:SF59">
    <property type="entry name" value="GOLGI APPARATUS MEMBRANE PROTEIN TVP38-RELATED"/>
    <property type="match status" value="1"/>
</dbReference>
<gene>
    <name evidence="8" type="ORF">CY0110_10962</name>
</gene>
<dbReference type="PANTHER" id="PTHR12677">
    <property type="entry name" value="GOLGI APPARATUS MEMBRANE PROTEIN TVP38-RELATED"/>
    <property type="match status" value="1"/>
</dbReference>
<evidence type="ECO:0000256" key="3">
    <source>
        <dbReference type="ARBA" id="ARBA00022692"/>
    </source>
</evidence>
<organism evidence="8 9">
    <name type="scientific">Crocosphaera chwakensis CCY0110</name>
    <dbReference type="NCBI Taxonomy" id="391612"/>
    <lineage>
        <taxon>Bacteria</taxon>
        <taxon>Bacillati</taxon>
        <taxon>Cyanobacteriota</taxon>
        <taxon>Cyanophyceae</taxon>
        <taxon>Oscillatoriophycideae</taxon>
        <taxon>Chroococcales</taxon>
        <taxon>Aphanothecaceae</taxon>
        <taxon>Crocosphaera</taxon>
        <taxon>Crocosphaera chwakensis</taxon>
    </lineage>
</organism>
<keyword evidence="9" id="KW-1185">Reference proteome</keyword>
<reference evidence="8 9" key="1">
    <citation type="submission" date="2007-03" db="EMBL/GenBank/DDBJ databases">
        <authorList>
            <person name="Stal L."/>
            <person name="Ferriera S."/>
            <person name="Johnson J."/>
            <person name="Kravitz S."/>
            <person name="Beeson K."/>
            <person name="Sutton G."/>
            <person name="Rogers Y.-H."/>
            <person name="Friedman R."/>
            <person name="Frazier M."/>
            <person name="Venter J.C."/>
        </authorList>
    </citation>
    <scope>NUCLEOTIDE SEQUENCE [LARGE SCALE GENOMIC DNA]</scope>
    <source>
        <strain evidence="8 9">CCY0110</strain>
    </source>
</reference>
<dbReference type="AlphaFoldDB" id="A3IX20"/>
<feature type="transmembrane region" description="Helical" evidence="6">
    <location>
        <begin position="12"/>
        <end position="33"/>
    </location>
</feature>
<evidence type="ECO:0000259" key="7">
    <source>
        <dbReference type="Pfam" id="PF09335"/>
    </source>
</evidence>
<evidence type="ECO:0000313" key="9">
    <source>
        <dbReference type="Proteomes" id="UP000003781"/>
    </source>
</evidence>
<comment type="subcellular location">
    <subcellularLocation>
        <location evidence="1 6">Cell membrane</location>
        <topology evidence="1 6">Multi-pass membrane protein</topology>
    </subcellularLocation>
</comment>
<dbReference type="Proteomes" id="UP000003781">
    <property type="component" value="Unassembled WGS sequence"/>
</dbReference>
<dbReference type="InterPro" id="IPR015414">
    <property type="entry name" value="TMEM64"/>
</dbReference>
<dbReference type="Pfam" id="PF09335">
    <property type="entry name" value="VTT_dom"/>
    <property type="match status" value="1"/>
</dbReference>
<proteinExistence type="inferred from homology"/>
<name>A3IX20_9CHRO</name>
<feature type="transmembrane region" description="Helical" evidence="6">
    <location>
        <begin position="211"/>
        <end position="229"/>
    </location>
</feature>
<dbReference type="InterPro" id="IPR032816">
    <property type="entry name" value="VTT_dom"/>
</dbReference>
<keyword evidence="5 6" id="KW-0472">Membrane</keyword>
<accession>A3IX20</accession>
<evidence type="ECO:0000313" key="8">
    <source>
        <dbReference type="EMBL" id="EAZ88962.1"/>
    </source>
</evidence>
<evidence type="ECO:0000256" key="5">
    <source>
        <dbReference type="ARBA" id="ARBA00023136"/>
    </source>
</evidence>
<evidence type="ECO:0000256" key="1">
    <source>
        <dbReference type="ARBA" id="ARBA00004651"/>
    </source>
</evidence>
<dbReference type="GO" id="GO:0005886">
    <property type="term" value="C:plasma membrane"/>
    <property type="evidence" value="ECO:0007669"/>
    <property type="project" value="UniProtKB-SubCell"/>
</dbReference>
<dbReference type="OrthoDB" id="9812980at2"/>
<protein>
    <recommendedName>
        <fullName evidence="6">TVP38/TMEM64 family membrane protein</fullName>
    </recommendedName>
</protein>
<dbReference type="eggNOG" id="COG0398">
    <property type="taxonomic scope" value="Bacteria"/>
</dbReference>
<comment type="similarity">
    <text evidence="6">Belongs to the TVP38/TMEM64 family.</text>
</comment>
<keyword evidence="4 6" id="KW-1133">Transmembrane helix</keyword>
<feature type="transmembrane region" description="Helical" evidence="6">
    <location>
        <begin position="53"/>
        <end position="86"/>
    </location>
</feature>
<dbReference type="EMBL" id="AAXW01000059">
    <property type="protein sequence ID" value="EAZ88962.1"/>
    <property type="molecule type" value="Genomic_DNA"/>
</dbReference>
<keyword evidence="2 6" id="KW-1003">Cell membrane</keyword>
<feature type="transmembrane region" description="Helical" evidence="6">
    <location>
        <begin position="93"/>
        <end position="114"/>
    </location>
</feature>
<evidence type="ECO:0000256" key="6">
    <source>
        <dbReference type="RuleBase" id="RU366058"/>
    </source>
</evidence>
<dbReference type="RefSeq" id="WP_008277924.1">
    <property type="nucleotide sequence ID" value="NZ_AAXW01000059.1"/>
</dbReference>
<sequence length="243" mass="26469">MLKTTQSKQIFLKLGGITVLTAATIIIIKQLGFLDAFSITETLQNLLQWIQDLGTIGYLIFTLVYILSAVFLIPASILTLGAGAIFGVVKGSVLVSIASILGAIIAFLTGRYFARGWVSKQIEKYPKFQVVDEAVAEEGWKIVGLTRLSPVLPFVILNYAFGITQVSLKDYITASWIGMLPGTIMYVYIGSLVGNIATLGTEGRERSSLEWALYCVGLIATVFVSVYVTKVSQNALNQQIEKT</sequence>
<feature type="transmembrane region" description="Helical" evidence="6">
    <location>
        <begin position="180"/>
        <end position="199"/>
    </location>
</feature>
<evidence type="ECO:0000256" key="4">
    <source>
        <dbReference type="ARBA" id="ARBA00022989"/>
    </source>
</evidence>
<comment type="caution">
    <text evidence="8">The sequence shown here is derived from an EMBL/GenBank/DDBJ whole genome shotgun (WGS) entry which is preliminary data.</text>
</comment>
<feature type="domain" description="VTT" evidence="7">
    <location>
        <begin position="73"/>
        <end position="191"/>
    </location>
</feature>
<evidence type="ECO:0000256" key="2">
    <source>
        <dbReference type="ARBA" id="ARBA00022475"/>
    </source>
</evidence>
<keyword evidence="3 6" id="KW-0812">Transmembrane</keyword>